<evidence type="ECO:0000313" key="9">
    <source>
        <dbReference type="EMBL" id="KAG6706308.1"/>
    </source>
</evidence>
<dbReference type="PANTHER" id="PTHR35129:SF5">
    <property type="entry name" value="GUANINE NUCLEOTIDE-BINDING PROTEIN SUBUNIT GAMMA 2"/>
    <property type="match status" value="1"/>
</dbReference>
<dbReference type="Proteomes" id="UP000811246">
    <property type="component" value="Chromosome 7"/>
</dbReference>
<dbReference type="AlphaFoldDB" id="A0A922EQT8"/>
<gene>
    <name evidence="9" type="ORF">I3842_07G217400</name>
</gene>
<keyword evidence="2" id="KW-1003">Cell membrane</keyword>
<proteinExistence type="predicted"/>
<name>A0A922EQT8_CARIL</name>
<accession>A0A922EQT8</accession>
<keyword evidence="5" id="KW-0807">Transducer</keyword>
<evidence type="ECO:0000256" key="1">
    <source>
        <dbReference type="ARBA" id="ARBA00004236"/>
    </source>
</evidence>
<comment type="caution">
    <text evidence="9">The sequence shown here is derived from an EMBL/GenBank/DDBJ whole genome shotgun (WGS) entry which is preliminary data.</text>
</comment>
<feature type="domain" description="G protein gamma" evidence="8">
    <location>
        <begin position="55"/>
        <end position="128"/>
    </location>
</feature>
<dbReference type="InterPro" id="IPR045878">
    <property type="entry name" value="GG1/2"/>
</dbReference>
<feature type="region of interest" description="Disordered" evidence="7">
    <location>
        <begin position="15"/>
        <end position="38"/>
    </location>
</feature>
<evidence type="ECO:0000256" key="6">
    <source>
        <dbReference type="SAM" id="Coils"/>
    </source>
</evidence>
<evidence type="ECO:0000256" key="5">
    <source>
        <dbReference type="ARBA" id="ARBA00023224"/>
    </source>
</evidence>
<sequence>MSMEEPVVPVVKAINNEEQQSQAPSSTPGLGVPLHDAEGDAKAGPYSTFLGKHRMAAAISNLDNQINMIQNELEELETLGKSSIVCKELISSLDTVRDPLLPSTRGPADVSWDRWFRGVHNSRNHKLWI</sequence>
<evidence type="ECO:0000256" key="2">
    <source>
        <dbReference type="ARBA" id="ARBA00022475"/>
    </source>
</evidence>
<dbReference type="InterPro" id="IPR015898">
    <property type="entry name" value="G-protein_gamma-like_dom"/>
</dbReference>
<feature type="coiled-coil region" evidence="6">
    <location>
        <begin position="52"/>
        <end position="79"/>
    </location>
</feature>
<evidence type="ECO:0000313" key="10">
    <source>
        <dbReference type="Proteomes" id="UP000811246"/>
    </source>
</evidence>
<comment type="subcellular location">
    <subcellularLocation>
        <location evidence="1">Cell membrane</location>
    </subcellularLocation>
</comment>
<dbReference type="EMBL" id="CM031831">
    <property type="protein sequence ID" value="KAG6706308.1"/>
    <property type="molecule type" value="Genomic_DNA"/>
</dbReference>
<evidence type="ECO:0000256" key="3">
    <source>
        <dbReference type="ARBA" id="ARBA00023054"/>
    </source>
</evidence>
<organism evidence="9 10">
    <name type="scientific">Carya illinoinensis</name>
    <name type="common">Pecan</name>
    <dbReference type="NCBI Taxonomy" id="32201"/>
    <lineage>
        <taxon>Eukaryota</taxon>
        <taxon>Viridiplantae</taxon>
        <taxon>Streptophyta</taxon>
        <taxon>Embryophyta</taxon>
        <taxon>Tracheophyta</taxon>
        <taxon>Spermatophyta</taxon>
        <taxon>Magnoliopsida</taxon>
        <taxon>eudicotyledons</taxon>
        <taxon>Gunneridae</taxon>
        <taxon>Pentapetalae</taxon>
        <taxon>rosids</taxon>
        <taxon>fabids</taxon>
        <taxon>Fagales</taxon>
        <taxon>Juglandaceae</taxon>
        <taxon>Carya</taxon>
    </lineage>
</organism>
<dbReference type="GO" id="GO:0005886">
    <property type="term" value="C:plasma membrane"/>
    <property type="evidence" value="ECO:0007669"/>
    <property type="project" value="UniProtKB-SubCell"/>
</dbReference>
<evidence type="ECO:0000256" key="7">
    <source>
        <dbReference type="SAM" id="MobiDB-lite"/>
    </source>
</evidence>
<protein>
    <recommendedName>
        <fullName evidence="8">G protein gamma domain-containing protein</fullName>
    </recommendedName>
</protein>
<keyword evidence="3 6" id="KW-0175">Coiled coil</keyword>
<dbReference type="SMART" id="SM01224">
    <property type="entry name" value="G_gamma"/>
    <property type="match status" value="1"/>
</dbReference>
<evidence type="ECO:0000256" key="4">
    <source>
        <dbReference type="ARBA" id="ARBA00023136"/>
    </source>
</evidence>
<dbReference type="GO" id="GO:0007186">
    <property type="term" value="P:G protein-coupled receptor signaling pathway"/>
    <property type="evidence" value="ECO:0007669"/>
    <property type="project" value="InterPro"/>
</dbReference>
<feature type="compositionally biased region" description="Polar residues" evidence="7">
    <location>
        <begin position="16"/>
        <end position="28"/>
    </location>
</feature>
<evidence type="ECO:0000259" key="8">
    <source>
        <dbReference type="SMART" id="SM01224"/>
    </source>
</evidence>
<keyword evidence="4" id="KW-0472">Membrane</keyword>
<dbReference type="Pfam" id="PF00631">
    <property type="entry name" value="G-gamma"/>
    <property type="match status" value="1"/>
</dbReference>
<reference evidence="9" key="1">
    <citation type="submission" date="2021-01" db="EMBL/GenBank/DDBJ databases">
        <authorList>
            <person name="Lovell J.T."/>
            <person name="Bentley N."/>
            <person name="Bhattarai G."/>
            <person name="Jenkins J.W."/>
            <person name="Sreedasyam A."/>
            <person name="Alarcon Y."/>
            <person name="Bock C."/>
            <person name="Boston L."/>
            <person name="Carlson J."/>
            <person name="Cervantes K."/>
            <person name="Clermont K."/>
            <person name="Krom N."/>
            <person name="Kubenka K."/>
            <person name="Mamidi S."/>
            <person name="Mattison C."/>
            <person name="Monteros M."/>
            <person name="Pisani C."/>
            <person name="Plott C."/>
            <person name="Rajasekar S."/>
            <person name="Rhein H.S."/>
            <person name="Rohla C."/>
            <person name="Song M."/>
            <person name="Hilaire R.S."/>
            <person name="Shu S."/>
            <person name="Wells L."/>
            <person name="Wang X."/>
            <person name="Webber J."/>
            <person name="Heerema R.J."/>
            <person name="Klein P."/>
            <person name="Conner P."/>
            <person name="Grauke L."/>
            <person name="Grimwood J."/>
            <person name="Schmutz J."/>
            <person name="Randall J.J."/>
        </authorList>
    </citation>
    <scope>NUCLEOTIDE SEQUENCE</scope>
    <source>
        <tissue evidence="9">Leaf</tissue>
    </source>
</reference>
<dbReference type="PANTHER" id="PTHR35129">
    <property type="entry name" value="GUANINE NUCLEOTIDE-BINDING PROTEIN SUBUNIT GAMMA 1"/>
    <property type="match status" value="1"/>
</dbReference>